<dbReference type="HOGENOM" id="CLU_628593_0_0_1"/>
<dbReference type="AlphaFoldDB" id="B0DGG6"/>
<dbReference type="OrthoDB" id="2958239at2759"/>
<protein>
    <submittedName>
        <fullName evidence="1">Predicted protein</fullName>
    </submittedName>
</protein>
<dbReference type="KEGG" id="lbc:LACBIDRAFT_300311"/>
<evidence type="ECO:0000313" key="1">
    <source>
        <dbReference type="EMBL" id="EDR06263.1"/>
    </source>
</evidence>
<dbReference type="EMBL" id="DS547109">
    <property type="protein sequence ID" value="EDR06263.1"/>
    <property type="molecule type" value="Genomic_DNA"/>
</dbReference>
<evidence type="ECO:0000313" key="2">
    <source>
        <dbReference type="Proteomes" id="UP000001194"/>
    </source>
</evidence>
<dbReference type="GeneID" id="6078828"/>
<sequence length="480" mass="54255">MLNPPLSLLSYDLLAYIVEHISTLRDERLHNLSLTDRAFTHLCQTYIFRSLKLGTGSATKRKIGRKLAKMKKILNDKPSFANCVRVIHIDVLHERNGWLLNDPTLINILQLLAKSPMPPHELRFGGPMSCPLTIEDPLLFVGRLTQSFFSQTLTTLHLTECKNVPLPLFLICPKLRRVRLDHVGVTEESYDEYPGEYCSSRDRTLPTLEVFDYRDSHSLVKQMIASPPRFHTPVVLWSKLRVLTLSPHEEKEMACLQPILDATSDTLEELYLTSLHVGERKQLPLAGLLNPKDLSRLRVFALYAIIKKFNEKESGALRDINIVLSKISASNQITNLSFDFSISGKHPFGGCLEQDWVGLRDEIIRISAGKPLELELETTVSLKSFQSPDVGDGTIYKRIAETTASLSDFPSICAHFWNPTCWSSGLAPFPRGQVRSRCRRICLQKLTQSCIFTNAASSYPLDDLFAHLLYREHGFAQAGP</sequence>
<accession>B0DGG6</accession>
<name>B0DGG6_LACBS</name>
<organism evidence="2">
    <name type="scientific">Laccaria bicolor (strain S238N-H82 / ATCC MYA-4686)</name>
    <name type="common">Bicoloured deceiver</name>
    <name type="synonym">Laccaria laccata var. bicolor</name>
    <dbReference type="NCBI Taxonomy" id="486041"/>
    <lineage>
        <taxon>Eukaryota</taxon>
        <taxon>Fungi</taxon>
        <taxon>Dikarya</taxon>
        <taxon>Basidiomycota</taxon>
        <taxon>Agaricomycotina</taxon>
        <taxon>Agaricomycetes</taxon>
        <taxon>Agaricomycetidae</taxon>
        <taxon>Agaricales</taxon>
        <taxon>Agaricineae</taxon>
        <taxon>Hydnangiaceae</taxon>
        <taxon>Laccaria</taxon>
    </lineage>
</organism>
<dbReference type="RefSeq" id="XP_001883124.1">
    <property type="nucleotide sequence ID" value="XM_001883089.1"/>
</dbReference>
<reference evidence="1 2" key="1">
    <citation type="journal article" date="2008" name="Nature">
        <title>The genome of Laccaria bicolor provides insights into mycorrhizal symbiosis.</title>
        <authorList>
            <person name="Martin F."/>
            <person name="Aerts A."/>
            <person name="Ahren D."/>
            <person name="Brun A."/>
            <person name="Danchin E.G.J."/>
            <person name="Duchaussoy F."/>
            <person name="Gibon J."/>
            <person name="Kohler A."/>
            <person name="Lindquist E."/>
            <person name="Pereda V."/>
            <person name="Salamov A."/>
            <person name="Shapiro H.J."/>
            <person name="Wuyts J."/>
            <person name="Blaudez D."/>
            <person name="Buee M."/>
            <person name="Brokstein P."/>
            <person name="Canbaeck B."/>
            <person name="Cohen D."/>
            <person name="Courty P.E."/>
            <person name="Coutinho P.M."/>
            <person name="Delaruelle C."/>
            <person name="Detter J.C."/>
            <person name="Deveau A."/>
            <person name="DiFazio S."/>
            <person name="Duplessis S."/>
            <person name="Fraissinet-Tachet L."/>
            <person name="Lucic E."/>
            <person name="Frey-Klett P."/>
            <person name="Fourrey C."/>
            <person name="Feussner I."/>
            <person name="Gay G."/>
            <person name="Grimwood J."/>
            <person name="Hoegger P.J."/>
            <person name="Jain P."/>
            <person name="Kilaru S."/>
            <person name="Labbe J."/>
            <person name="Lin Y.C."/>
            <person name="Legue V."/>
            <person name="Le Tacon F."/>
            <person name="Marmeisse R."/>
            <person name="Melayah D."/>
            <person name="Montanini B."/>
            <person name="Muratet M."/>
            <person name="Nehls U."/>
            <person name="Niculita-Hirzel H."/>
            <person name="Oudot-Le Secq M.P."/>
            <person name="Peter M."/>
            <person name="Quesneville H."/>
            <person name="Rajashekar B."/>
            <person name="Reich M."/>
            <person name="Rouhier N."/>
            <person name="Schmutz J."/>
            <person name="Yin T."/>
            <person name="Chalot M."/>
            <person name="Henrissat B."/>
            <person name="Kuees U."/>
            <person name="Lucas S."/>
            <person name="Van de Peer Y."/>
            <person name="Podila G.K."/>
            <person name="Polle A."/>
            <person name="Pukkila P.J."/>
            <person name="Richardson P.M."/>
            <person name="Rouze P."/>
            <person name="Sanders I.R."/>
            <person name="Stajich J.E."/>
            <person name="Tunlid A."/>
            <person name="Tuskan G."/>
            <person name="Grigoriev I.V."/>
        </authorList>
    </citation>
    <scope>NUCLEOTIDE SEQUENCE [LARGE SCALE GENOMIC DNA]</scope>
    <source>
        <strain evidence="2">S238N-H82 / ATCC MYA-4686</strain>
    </source>
</reference>
<keyword evidence="2" id="KW-1185">Reference proteome</keyword>
<dbReference type="InParanoid" id="B0DGG6"/>
<dbReference type="Proteomes" id="UP000001194">
    <property type="component" value="Unassembled WGS sequence"/>
</dbReference>
<proteinExistence type="predicted"/>
<gene>
    <name evidence="1" type="ORF">LACBIDRAFT_300311</name>
</gene>